<keyword evidence="3" id="KW-1185">Reference proteome</keyword>
<gene>
    <name evidence="2" type="ORF">ECPE_LOCUS14844</name>
</gene>
<evidence type="ECO:0000313" key="3">
    <source>
        <dbReference type="Proteomes" id="UP000272942"/>
    </source>
</evidence>
<feature type="region of interest" description="Disordered" evidence="1">
    <location>
        <begin position="28"/>
        <end position="86"/>
    </location>
</feature>
<sequence length="86" mass="10089">MQKSISRDAAPNSLTGVIRRAFQLGNGNEMDISKRDREWPNQNEMRHTRGAASYSTQRYATPRWQDEAPRRPWRSDNPFRPQAYPL</sequence>
<proteinExistence type="predicted"/>
<name>A0A183B6K9_9TREM</name>
<dbReference type="Proteomes" id="UP000272942">
    <property type="component" value="Unassembled WGS sequence"/>
</dbReference>
<dbReference type="WBParaSite" id="ECPE_0001488401-mRNA-1">
    <property type="protein sequence ID" value="ECPE_0001488401-mRNA-1"/>
    <property type="gene ID" value="ECPE_0001488401"/>
</dbReference>
<evidence type="ECO:0000313" key="2">
    <source>
        <dbReference type="EMBL" id="VDP92116.1"/>
    </source>
</evidence>
<dbReference type="EMBL" id="UZAN01058722">
    <property type="protein sequence ID" value="VDP92116.1"/>
    <property type="molecule type" value="Genomic_DNA"/>
</dbReference>
<organism evidence="4">
    <name type="scientific">Echinostoma caproni</name>
    <dbReference type="NCBI Taxonomy" id="27848"/>
    <lineage>
        <taxon>Eukaryota</taxon>
        <taxon>Metazoa</taxon>
        <taxon>Spiralia</taxon>
        <taxon>Lophotrochozoa</taxon>
        <taxon>Platyhelminthes</taxon>
        <taxon>Trematoda</taxon>
        <taxon>Digenea</taxon>
        <taxon>Plagiorchiida</taxon>
        <taxon>Echinostomata</taxon>
        <taxon>Echinostomatoidea</taxon>
        <taxon>Echinostomatidae</taxon>
        <taxon>Echinostoma</taxon>
    </lineage>
</organism>
<feature type="compositionally biased region" description="Basic and acidic residues" evidence="1">
    <location>
        <begin position="64"/>
        <end position="74"/>
    </location>
</feature>
<feature type="compositionally biased region" description="Basic and acidic residues" evidence="1">
    <location>
        <begin position="31"/>
        <end position="47"/>
    </location>
</feature>
<reference evidence="2 3" key="2">
    <citation type="submission" date="2018-11" db="EMBL/GenBank/DDBJ databases">
        <authorList>
            <consortium name="Pathogen Informatics"/>
        </authorList>
    </citation>
    <scope>NUCLEOTIDE SEQUENCE [LARGE SCALE GENOMIC DNA]</scope>
    <source>
        <strain evidence="2 3">Egypt</strain>
    </source>
</reference>
<accession>A0A183B6K9</accession>
<protein>
    <submittedName>
        <fullName evidence="4">Btz domain-containing protein</fullName>
    </submittedName>
</protein>
<dbReference type="AlphaFoldDB" id="A0A183B6K9"/>
<evidence type="ECO:0000256" key="1">
    <source>
        <dbReference type="SAM" id="MobiDB-lite"/>
    </source>
</evidence>
<evidence type="ECO:0000313" key="4">
    <source>
        <dbReference type="WBParaSite" id="ECPE_0001488401-mRNA-1"/>
    </source>
</evidence>
<reference evidence="4" key="1">
    <citation type="submission" date="2016-06" db="UniProtKB">
        <authorList>
            <consortium name="WormBaseParasite"/>
        </authorList>
    </citation>
    <scope>IDENTIFICATION</scope>
</reference>